<comment type="caution">
    <text evidence="7">The sequence shown here is derived from an EMBL/GenBank/DDBJ whole genome shotgun (WGS) entry which is preliminary data.</text>
</comment>
<organism evidence="7 8">
    <name type="scientific">Rhodocollybia butyracea</name>
    <dbReference type="NCBI Taxonomy" id="206335"/>
    <lineage>
        <taxon>Eukaryota</taxon>
        <taxon>Fungi</taxon>
        <taxon>Dikarya</taxon>
        <taxon>Basidiomycota</taxon>
        <taxon>Agaricomycotina</taxon>
        <taxon>Agaricomycetes</taxon>
        <taxon>Agaricomycetidae</taxon>
        <taxon>Agaricales</taxon>
        <taxon>Marasmiineae</taxon>
        <taxon>Omphalotaceae</taxon>
        <taxon>Rhodocollybia</taxon>
    </lineage>
</organism>
<keyword evidence="3" id="KW-0949">S-adenosyl-L-methionine</keyword>
<dbReference type="InterPro" id="IPR012967">
    <property type="entry name" value="COMT_dimerisation"/>
</dbReference>
<gene>
    <name evidence="7" type="ORF">BDP27DRAFT_1212748</name>
</gene>
<dbReference type="InterPro" id="IPR001077">
    <property type="entry name" value="COMT_C"/>
</dbReference>
<proteinExistence type="predicted"/>
<dbReference type="EMBL" id="JADNRY010000010">
    <property type="protein sequence ID" value="KAF9075189.1"/>
    <property type="molecule type" value="Genomic_DNA"/>
</dbReference>
<dbReference type="AlphaFoldDB" id="A0A9P5Q5M0"/>
<evidence type="ECO:0000256" key="4">
    <source>
        <dbReference type="SAM" id="MobiDB-lite"/>
    </source>
</evidence>
<feature type="domain" description="O-methyltransferase C-terminal" evidence="5">
    <location>
        <begin position="260"/>
        <end position="407"/>
    </location>
</feature>
<evidence type="ECO:0000259" key="6">
    <source>
        <dbReference type="Pfam" id="PF08100"/>
    </source>
</evidence>
<dbReference type="InterPro" id="IPR016461">
    <property type="entry name" value="COMT-like"/>
</dbReference>
<dbReference type="PROSITE" id="PS51683">
    <property type="entry name" value="SAM_OMT_II"/>
    <property type="match status" value="1"/>
</dbReference>
<dbReference type="SUPFAM" id="SSF46785">
    <property type="entry name" value="Winged helix' DNA-binding domain"/>
    <property type="match status" value="1"/>
</dbReference>
<reference evidence="7" key="1">
    <citation type="submission" date="2020-11" db="EMBL/GenBank/DDBJ databases">
        <authorList>
            <consortium name="DOE Joint Genome Institute"/>
            <person name="Ahrendt S."/>
            <person name="Riley R."/>
            <person name="Andreopoulos W."/>
            <person name="Labutti K."/>
            <person name="Pangilinan J."/>
            <person name="Ruiz-Duenas F.J."/>
            <person name="Barrasa J.M."/>
            <person name="Sanchez-Garcia M."/>
            <person name="Camarero S."/>
            <person name="Miyauchi S."/>
            <person name="Serrano A."/>
            <person name="Linde D."/>
            <person name="Babiker R."/>
            <person name="Drula E."/>
            <person name="Ayuso-Fernandez I."/>
            <person name="Pacheco R."/>
            <person name="Padilla G."/>
            <person name="Ferreira P."/>
            <person name="Barriuso J."/>
            <person name="Kellner H."/>
            <person name="Castanera R."/>
            <person name="Alfaro M."/>
            <person name="Ramirez L."/>
            <person name="Pisabarro A.G."/>
            <person name="Kuo A."/>
            <person name="Tritt A."/>
            <person name="Lipzen A."/>
            <person name="He G."/>
            <person name="Yan M."/>
            <person name="Ng V."/>
            <person name="Cullen D."/>
            <person name="Martin F."/>
            <person name="Rosso M.-N."/>
            <person name="Henrissat B."/>
            <person name="Hibbett D."/>
            <person name="Martinez A.T."/>
            <person name="Grigoriev I.V."/>
        </authorList>
    </citation>
    <scope>NUCLEOTIDE SEQUENCE</scope>
    <source>
        <strain evidence="7">AH 40177</strain>
    </source>
</reference>
<protein>
    <submittedName>
        <fullName evidence="7">S-adenosyl-L-methionine-dependent methyltransferase</fullName>
    </submittedName>
</protein>
<evidence type="ECO:0000256" key="2">
    <source>
        <dbReference type="ARBA" id="ARBA00022679"/>
    </source>
</evidence>
<dbReference type="InterPro" id="IPR036388">
    <property type="entry name" value="WH-like_DNA-bd_sf"/>
</dbReference>
<dbReference type="Proteomes" id="UP000772434">
    <property type="component" value="Unassembled WGS sequence"/>
</dbReference>
<dbReference type="GO" id="GO:0046983">
    <property type="term" value="F:protein dimerization activity"/>
    <property type="evidence" value="ECO:0007669"/>
    <property type="project" value="InterPro"/>
</dbReference>
<dbReference type="PANTHER" id="PTHR43712">
    <property type="entry name" value="PUTATIVE (AFU_ORTHOLOGUE AFUA_4G14580)-RELATED"/>
    <property type="match status" value="1"/>
</dbReference>
<dbReference type="PANTHER" id="PTHR43712:SF2">
    <property type="entry name" value="O-METHYLTRANSFERASE CICE"/>
    <property type="match status" value="1"/>
</dbReference>
<keyword evidence="1 7" id="KW-0489">Methyltransferase</keyword>
<evidence type="ECO:0000256" key="1">
    <source>
        <dbReference type="ARBA" id="ARBA00022603"/>
    </source>
</evidence>
<feature type="region of interest" description="Disordered" evidence="4">
    <location>
        <begin position="1"/>
        <end position="24"/>
    </location>
</feature>
<dbReference type="Gene3D" id="3.40.50.150">
    <property type="entry name" value="Vaccinia Virus protein VP39"/>
    <property type="match status" value="1"/>
</dbReference>
<name>A0A9P5Q5M0_9AGAR</name>
<feature type="compositionally biased region" description="Polar residues" evidence="4">
    <location>
        <begin position="13"/>
        <end position="23"/>
    </location>
</feature>
<evidence type="ECO:0000256" key="3">
    <source>
        <dbReference type="ARBA" id="ARBA00022691"/>
    </source>
</evidence>
<accession>A0A9P5Q5M0</accession>
<keyword evidence="2" id="KW-0808">Transferase</keyword>
<dbReference type="InterPro" id="IPR029063">
    <property type="entry name" value="SAM-dependent_MTases_sf"/>
</dbReference>
<dbReference type="Gene3D" id="1.10.10.10">
    <property type="entry name" value="Winged helix-like DNA-binding domain superfamily/Winged helix DNA-binding domain"/>
    <property type="match status" value="1"/>
</dbReference>
<sequence>MAPSLRSLFTAKKPSNTIPSTPKASPLRSLLAIIQKSVDDIENAFEQRGFDFPSIDDPPSERDALRLDPSVQAATALLTSAAYQLIANAQLPQAHIFNTLFGYYLPSSLRAAMETNVVEILREAGPKGMHVTEIAKKAEVDPKKLSSVLCYLATHHIFREIEPDVYVNNRLSSVWDTGKSLEEIKSKQVPPAKFDGTNGVAALIGHCGDEDYKGAGQIADHMMAPDTAFEDTPERSPLMLAIGYDKGMWSWFEELSNEMRLRRFGIAMNGVNSLQPPDAILKGFDWGSLPKGSLIVDVGGGIGVSSISIIKAFDHLKCVIQDRPKVLELGTQQHCKELLPDALSSGKIEYQEHDFFDEQPHISASVFLLKQITHDWSDRYVSRILRRLRDAAAPTTTLVLVDTVVTHPCLSPPSTVPGANLPPPPAPLLPNLGVANASTHFADLSMFVHFNAQERTLNHFVELLANTGWEVIRVHRADDSGGYLSQIVATPIPVPSQ</sequence>
<feature type="domain" description="O-methyltransferase dimerisation" evidence="6">
    <location>
        <begin position="98"/>
        <end position="175"/>
    </location>
</feature>
<evidence type="ECO:0000313" key="7">
    <source>
        <dbReference type="EMBL" id="KAF9075189.1"/>
    </source>
</evidence>
<dbReference type="OrthoDB" id="2410195at2759"/>
<dbReference type="GO" id="GO:0032259">
    <property type="term" value="P:methylation"/>
    <property type="evidence" value="ECO:0007669"/>
    <property type="project" value="UniProtKB-KW"/>
</dbReference>
<dbReference type="SUPFAM" id="SSF53335">
    <property type="entry name" value="S-adenosyl-L-methionine-dependent methyltransferases"/>
    <property type="match status" value="1"/>
</dbReference>
<evidence type="ECO:0000313" key="8">
    <source>
        <dbReference type="Proteomes" id="UP000772434"/>
    </source>
</evidence>
<dbReference type="InterPro" id="IPR036390">
    <property type="entry name" value="WH_DNA-bd_sf"/>
</dbReference>
<dbReference type="Pfam" id="PF08100">
    <property type="entry name" value="Dimerisation"/>
    <property type="match status" value="1"/>
</dbReference>
<dbReference type="GO" id="GO:0008171">
    <property type="term" value="F:O-methyltransferase activity"/>
    <property type="evidence" value="ECO:0007669"/>
    <property type="project" value="InterPro"/>
</dbReference>
<evidence type="ECO:0000259" key="5">
    <source>
        <dbReference type="Pfam" id="PF00891"/>
    </source>
</evidence>
<keyword evidence="8" id="KW-1185">Reference proteome</keyword>
<dbReference type="Pfam" id="PF00891">
    <property type="entry name" value="Methyltransf_2"/>
    <property type="match status" value="1"/>
</dbReference>